<dbReference type="PANTHER" id="PTHR43648">
    <property type="entry name" value="ELECTRON TRANSFER FLAVOPROTEIN BETA SUBUNIT LYSINE METHYLTRANSFERASE"/>
    <property type="match status" value="1"/>
</dbReference>
<dbReference type="SUPFAM" id="SSF53335">
    <property type="entry name" value="S-adenosyl-L-methionine-dependent methyltransferases"/>
    <property type="match status" value="1"/>
</dbReference>
<keyword evidence="5 6" id="KW-0949">S-adenosyl-L-methionine</keyword>
<feature type="binding site" evidence="6">
    <location>
        <position position="172"/>
    </location>
    <ligand>
        <name>S-adenosyl-L-methionine</name>
        <dbReference type="ChEBI" id="CHEBI:59789"/>
    </ligand>
</feature>
<reference evidence="7" key="1">
    <citation type="submission" date="2020-10" db="EMBL/GenBank/DDBJ databases">
        <title>Taxonomic study of unclassified bacteria belonging to the class Ktedonobacteria.</title>
        <authorList>
            <person name="Yabe S."/>
            <person name="Wang C.M."/>
            <person name="Zheng Y."/>
            <person name="Sakai Y."/>
            <person name="Cavaletti L."/>
            <person name="Monciardini P."/>
            <person name="Donadio S."/>
        </authorList>
    </citation>
    <scope>NUCLEOTIDE SEQUENCE</scope>
    <source>
        <strain evidence="7">SOSP1-1</strain>
    </source>
</reference>
<evidence type="ECO:0000256" key="4">
    <source>
        <dbReference type="ARBA" id="ARBA00022679"/>
    </source>
</evidence>
<dbReference type="InterPro" id="IPR029063">
    <property type="entry name" value="SAM-dependent_MTases_sf"/>
</dbReference>
<gene>
    <name evidence="6 7" type="primary">prmA</name>
    <name evidence="7" type="ORF">KSX_29090</name>
</gene>
<dbReference type="GO" id="GO:0032259">
    <property type="term" value="P:methylation"/>
    <property type="evidence" value="ECO:0007669"/>
    <property type="project" value="UniProtKB-KW"/>
</dbReference>
<dbReference type="Gene3D" id="3.40.50.150">
    <property type="entry name" value="Vaccinia Virus protein VP39"/>
    <property type="match status" value="1"/>
</dbReference>
<dbReference type="PIRSF" id="PIRSF000401">
    <property type="entry name" value="RPL11_MTase"/>
    <property type="match status" value="1"/>
</dbReference>
<dbReference type="GO" id="GO:0005737">
    <property type="term" value="C:cytoplasm"/>
    <property type="evidence" value="ECO:0007669"/>
    <property type="project" value="UniProtKB-SubCell"/>
</dbReference>
<evidence type="ECO:0000256" key="3">
    <source>
        <dbReference type="ARBA" id="ARBA00022603"/>
    </source>
</evidence>
<evidence type="ECO:0000313" key="7">
    <source>
        <dbReference type="EMBL" id="GHO44746.1"/>
    </source>
</evidence>
<protein>
    <recommendedName>
        <fullName evidence="6">Ribosomal protein L11 methyltransferase</fullName>
        <shortName evidence="6">L11 Mtase</shortName>
        <ecNumber evidence="6">2.1.1.-</ecNumber>
    </recommendedName>
</protein>
<dbReference type="RefSeq" id="WP_220194122.1">
    <property type="nucleotide sequence ID" value="NZ_BNJF01000001.1"/>
</dbReference>
<dbReference type="Pfam" id="PF06325">
    <property type="entry name" value="PrmA"/>
    <property type="match status" value="1"/>
</dbReference>
<feature type="binding site" evidence="6">
    <location>
        <position position="241"/>
    </location>
    <ligand>
        <name>S-adenosyl-L-methionine</name>
        <dbReference type="ChEBI" id="CHEBI:59789"/>
    </ligand>
</feature>
<dbReference type="GO" id="GO:0008276">
    <property type="term" value="F:protein methyltransferase activity"/>
    <property type="evidence" value="ECO:0007669"/>
    <property type="project" value="UniProtKB-UniRule"/>
</dbReference>
<keyword evidence="4 6" id="KW-0808">Transferase</keyword>
<organism evidence="7 8">
    <name type="scientific">Ktedonospora formicarum</name>
    <dbReference type="NCBI Taxonomy" id="2778364"/>
    <lineage>
        <taxon>Bacteria</taxon>
        <taxon>Bacillati</taxon>
        <taxon>Chloroflexota</taxon>
        <taxon>Ktedonobacteria</taxon>
        <taxon>Ktedonobacterales</taxon>
        <taxon>Ktedonobacteraceae</taxon>
        <taxon>Ktedonospora</taxon>
    </lineage>
</organism>
<keyword evidence="3 6" id="KW-0489">Methyltransferase</keyword>
<dbReference type="InterPro" id="IPR050078">
    <property type="entry name" value="Ribosomal_L11_MeTrfase_PrmA"/>
</dbReference>
<evidence type="ECO:0000313" key="8">
    <source>
        <dbReference type="Proteomes" id="UP000612362"/>
    </source>
</evidence>
<evidence type="ECO:0000256" key="6">
    <source>
        <dbReference type="HAMAP-Rule" id="MF_00735"/>
    </source>
</evidence>
<dbReference type="Proteomes" id="UP000612362">
    <property type="component" value="Unassembled WGS sequence"/>
</dbReference>
<comment type="catalytic activity">
    <reaction evidence="6">
        <text>L-lysyl-[protein] + 3 S-adenosyl-L-methionine = N(6),N(6),N(6)-trimethyl-L-lysyl-[protein] + 3 S-adenosyl-L-homocysteine + 3 H(+)</text>
        <dbReference type="Rhea" id="RHEA:54192"/>
        <dbReference type="Rhea" id="RHEA-COMP:9752"/>
        <dbReference type="Rhea" id="RHEA-COMP:13826"/>
        <dbReference type="ChEBI" id="CHEBI:15378"/>
        <dbReference type="ChEBI" id="CHEBI:29969"/>
        <dbReference type="ChEBI" id="CHEBI:57856"/>
        <dbReference type="ChEBI" id="CHEBI:59789"/>
        <dbReference type="ChEBI" id="CHEBI:61961"/>
    </reaction>
</comment>
<name>A0A8J3HZB2_9CHLR</name>
<dbReference type="GO" id="GO:0005840">
    <property type="term" value="C:ribosome"/>
    <property type="evidence" value="ECO:0007669"/>
    <property type="project" value="UniProtKB-KW"/>
</dbReference>
<comment type="caution">
    <text evidence="7">The sequence shown here is derived from an EMBL/GenBank/DDBJ whole genome shotgun (WGS) entry which is preliminary data.</text>
</comment>
<feature type="binding site" evidence="6">
    <location>
        <position position="194"/>
    </location>
    <ligand>
        <name>S-adenosyl-L-methionine</name>
        <dbReference type="ChEBI" id="CHEBI:59789"/>
    </ligand>
</feature>
<dbReference type="InterPro" id="IPR004498">
    <property type="entry name" value="Ribosomal_PrmA_MeTrfase"/>
</dbReference>
<evidence type="ECO:0000256" key="2">
    <source>
        <dbReference type="ARBA" id="ARBA00022490"/>
    </source>
</evidence>
<dbReference type="EMBL" id="BNJF01000001">
    <property type="protein sequence ID" value="GHO44746.1"/>
    <property type="molecule type" value="Genomic_DNA"/>
</dbReference>
<dbReference type="HAMAP" id="MF_00735">
    <property type="entry name" value="Methyltr_PrmA"/>
    <property type="match status" value="1"/>
</dbReference>
<evidence type="ECO:0000256" key="5">
    <source>
        <dbReference type="ARBA" id="ARBA00022691"/>
    </source>
</evidence>
<dbReference type="CDD" id="cd02440">
    <property type="entry name" value="AdoMet_MTases"/>
    <property type="match status" value="1"/>
</dbReference>
<comment type="similarity">
    <text evidence="1 6">Belongs to the methyltransferase superfamily. PrmA family.</text>
</comment>
<dbReference type="AlphaFoldDB" id="A0A8J3HZB2"/>
<keyword evidence="7" id="KW-0687">Ribonucleoprotein</keyword>
<keyword evidence="8" id="KW-1185">Reference proteome</keyword>
<accession>A0A8J3HZB2</accession>
<keyword evidence="2 6" id="KW-0963">Cytoplasm</keyword>
<comment type="function">
    <text evidence="6">Methylates ribosomal protein L11.</text>
</comment>
<dbReference type="PANTHER" id="PTHR43648:SF1">
    <property type="entry name" value="ELECTRON TRANSFER FLAVOPROTEIN BETA SUBUNIT LYSINE METHYLTRANSFERASE"/>
    <property type="match status" value="1"/>
</dbReference>
<proteinExistence type="inferred from homology"/>
<dbReference type="NCBIfam" id="TIGR00406">
    <property type="entry name" value="prmA"/>
    <property type="match status" value="1"/>
</dbReference>
<dbReference type="EC" id="2.1.1.-" evidence="6"/>
<feature type="binding site" evidence="6">
    <location>
        <position position="151"/>
    </location>
    <ligand>
        <name>S-adenosyl-L-methionine</name>
        <dbReference type="ChEBI" id="CHEBI:59789"/>
    </ligand>
</feature>
<comment type="subcellular location">
    <subcellularLocation>
        <location evidence="6">Cytoplasm</location>
    </subcellularLocation>
</comment>
<keyword evidence="7" id="KW-0689">Ribosomal protein</keyword>
<sequence length="321" mass="35493">MRWLELTVKSHPDAVESVSELLSRYTTEGVVMEDPIELVEEGQAYRIRPGEPVLIHAYTPMDGTEEEVCLRVREGLWHFRSIGAHYVSDLQTRAVAEEDWANAWKEYYHVTLIGERLVIRPSWREYTPKDDEVVLTLDPGMAFGTGLHPTTRMCLEQIEKRVRPGMRILDVGTGSGILAIAAGKLGAESIYAIDNSSVATESARENAAMNDLGERIQVELGELSMEEAKRREGQYDLVIANIFAEVIGSIAPQLATTVAPGGLLVVSGIIKTRRPVAEGPLLAAGLELVDESITLQDEESLATKDEALTSPWLALVYRKRP</sequence>
<evidence type="ECO:0000256" key="1">
    <source>
        <dbReference type="ARBA" id="ARBA00009741"/>
    </source>
</evidence>